<evidence type="ECO:0000256" key="1">
    <source>
        <dbReference type="SAM" id="SignalP"/>
    </source>
</evidence>
<accession>A0AB73BM99</accession>
<dbReference type="InterPro" id="IPR025392">
    <property type="entry name" value="DUF4124"/>
</dbReference>
<protein>
    <submittedName>
        <fullName evidence="3">DUF4124 domain-containing protein</fullName>
    </submittedName>
</protein>
<name>A0AB73BM99_9GAMM</name>
<evidence type="ECO:0000259" key="2">
    <source>
        <dbReference type="Pfam" id="PF13511"/>
    </source>
</evidence>
<proteinExistence type="predicted"/>
<evidence type="ECO:0000313" key="3">
    <source>
        <dbReference type="EMBL" id="KAA1165778.1"/>
    </source>
</evidence>
<dbReference type="Pfam" id="PF13511">
    <property type="entry name" value="DUF4124"/>
    <property type="match status" value="1"/>
</dbReference>
<keyword evidence="1" id="KW-0732">Signal</keyword>
<dbReference type="RefSeq" id="WP_149613285.1">
    <property type="nucleotide sequence ID" value="NZ_SEUK01000030.1"/>
</dbReference>
<reference evidence="3 4" key="1">
    <citation type="submission" date="2019-01" db="EMBL/GenBank/DDBJ databases">
        <title>Genome sequences of marine Pseudoalteromonas species.</title>
        <authorList>
            <person name="Boraston A.B."/>
            <person name="Hehemann J.-H."/>
            <person name="Vickers C.J."/>
            <person name="Salama-Alber O."/>
            <person name="Abe K."/>
            <person name="Hettle A.J."/>
        </authorList>
    </citation>
    <scope>NUCLEOTIDE SEQUENCE [LARGE SCALE GENOMIC DNA]</scope>
    <source>
        <strain evidence="3 4">PS42</strain>
    </source>
</reference>
<dbReference type="AlphaFoldDB" id="A0AB73BM99"/>
<dbReference type="EMBL" id="SEUK01000030">
    <property type="protein sequence ID" value="KAA1165778.1"/>
    <property type="molecule type" value="Genomic_DNA"/>
</dbReference>
<comment type="caution">
    <text evidence="3">The sequence shown here is derived from an EMBL/GenBank/DDBJ whole genome shotgun (WGS) entry which is preliminary data.</text>
</comment>
<feature type="chain" id="PRO_5044502953" evidence="1">
    <location>
        <begin position="18"/>
        <end position="138"/>
    </location>
</feature>
<evidence type="ECO:0000313" key="4">
    <source>
        <dbReference type="Proteomes" id="UP000324162"/>
    </source>
</evidence>
<sequence length="138" mass="15318">MKRILLFALIISAQLNAAQVYKCTVNGVITFSDQPCSADAQIVKVQSGKSNATANPSQLVNQCLKQVKQTRSWKDPESVKVVNHFKRWEQDDSGARQLLVLEVKAKNGYGAYDGTTFSECFLDHNGTGLSTIQHFVRK</sequence>
<feature type="domain" description="DUF4124" evidence="2">
    <location>
        <begin position="8"/>
        <end position="57"/>
    </location>
</feature>
<organism evidence="3 4">
    <name type="scientific">Pseudoalteromonas fuliginea</name>
    <dbReference type="NCBI Taxonomy" id="1872678"/>
    <lineage>
        <taxon>Bacteria</taxon>
        <taxon>Pseudomonadati</taxon>
        <taxon>Pseudomonadota</taxon>
        <taxon>Gammaproteobacteria</taxon>
        <taxon>Alteromonadales</taxon>
        <taxon>Pseudoalteromonadaceae</taxon>
        <taxon>Pseudoalteromonas</taxon>
    </lineage>
</organism>
<gene>
    <name evidence="3" type="ORF">EU508_00560</name>
</gene>
<feature type="signal peptide" evidence="1">
    <location>
        <begin position="1"/>
        <end position="17"/>
    </location>
</feature>
<dbReference type="Proteomes" id="UP000324162">
    <property type="component" value="Unassembled WGS sequence"/>
</dbReference>